<reference evidence="2" key="1">
    <citation type="journal article" date="2019" name="Int. J. Syst. Evol. Microbiol.">
        <title>The Global Catalogue of Microorganisms (GCM) 10K type strain sequencing project: providing services to taxonomists for standard genome sequencing and annotation.</title>
        <authorList>
            <consortium name="The Broad Institute Genomics Platform"/>
            <consortium name="The Broad Institute Genome Sequencing Center for Infectious Disease"/>
            <person name="Wu L."/>
            <person name="Ma J."/>
        </authorList>
    </citation>
    <scope>NUCLEOTIDE SEQUENCE [LARGE SCALE GENOMIC DNA]</scope>
    <source>
        <strain evidence="2">JCM 16704</strain>
    </source>
</reference>
<evidence type="ECO:0000313" key="1">
    <source>
        <dbReference type="EMBL" id="GAA4144521.1"/>
    </source>
</evidence>
<dbReference type="EMBL" id="BAAAZI010000011">
    <property type="protein sequence ID" value="GAA4144521.1"/>
    <property type="molecule type" value="Genomic_DNA"/>
</dbReference>
<dbReference type="RefSeq" id="WP_344675351.1">
    <property type="nucleotide sequence ID" value="NZ_BAAAZI010000011.1"/>
</dbReference>
<proteinExistence type="predicted"/>
<dbReference type="Proteomes" id="UP001500101">
    <property type="component" value="Unassembled WGS sequence"/>
</dbReference>
<organism evidence="1 2">
    <name type="scientific">Sphingobacterium kyonggiense</name>
    <dbReference type="NCBI Taxonomy" id="714075"/>
    <lineage>
        <taxon>Bacteria</taxon>
        <taxon>Pseudomonadati</taxon>
        <taxon>Bacteroidota</taxon>
        <taxon>Sphingobacteriia</taxon>
        <taxon>Sphingobacteriales</taxon>
        <taxon>Sphingobacteriaceae</taxon>
        <taxon>Sphingobacterium</taxon>
    </lineage>
</organism>
<evidence type="ECO:0000313" key="2">
    <source>
        <dbReference type="Proteomes" id="UP001500101"/>
    </source>
</evidence>
<sequence>MEELGFEGLTKIKDEPFKTAIDPDDRKGYIDSLRDNLLICTRDIPMQVFEDFETPTEKIFKQKFWTSEIIHNSA</sequence>
<protein>
    <submittedName>
        <fullName evidence="1">Uncharacterized protein</fullName>
    </submittedName>
</protein>
<name>A0ABP7Z0E7_9SPHI</name>
<accession>A0ABP7Z0E7</accession>
<gene>
    <name evidence="1" type="ORF">GCM10022216_27560</name>
</gene>
<comment type="caution">
    <text evidence="1">The sequence shown here is derived from an EMBL/GenBank/DDBJ whole genome shotgun (WGS) entry which is preliminary data.</text>
</comment>
<keyword evidence="2" id="KW-1185">Reference proteome</keyword>